<organism evidence="2 3">
    <name type="scientific">Nitrospira moscoviensis</name>
    <dbReference type="NCBI Taxonomy" id="42253"/>
    <lineage>
        <taxon>Bacteria</taxon>
        <taxon>Pseudomonadati</taxon>
        <taxon>Nitrospirota</taxon>
        <taxon>Nitrospiria</taxon>
        <taxon>Nitrospirales</taxon>
        <taxon>Nitrospiraceae</taxon>
        <taxon>Nitrospira</taxon>
    </lineage>
</organism>
<protein>
    <submittedName>
        <fullName evidence="2">Putative Transcriptional regulator</fullName>
    </submittedName>
</protein>
<feature type="domain" description="HTH marR-type" evidence="1">
    <location>
        <begin position="22"/>
        <end position="158"/>
    </location>
</feature>
<evidence type="ECO:0000313" key="2">
    <source>
        <dbReference type="EMBL" id="ALA57992.1"/>
    </source>
</evidence>
<name>A0A0K2GBN0_NITMO</name>
<dbReference type="Proteomes" id="UP000069205">
    <property type="component" value="Chromosome"/>
</dbReference>
<gene>
    <name evidence="2" type="ORF">NITMOv2_1567</name>
</gene>
<sequence length="223" mass="24751">MDCLDASPLSACNEVANAALPHSSLLQRIRVALSKISLYNQAAKEPESCPYSLIEQQILTLLMASQLHSLFRSSLARALDVWCASLDEAIQQLVLKGLIEAHATELPSRDMLVTLQPAGALVAHHLIQWPHALDSVLESLSPSTQEELYVDLLHTILQLQETKKIPISLMCITCRHFRSMQYPENPDRPHHCAFVEAPFGGRDLQINCPEHSDTDQPPPPSLL</sequence>
<dbReference type="AlphaFoldDB" id="A0A0K2GBN0"/>
<dbReference type="STRING" id="42253.NITMOv2_1567"/>
<dbReference type="PROSITE" id="PS50995">
    <property type="entry name" value="HTH_MARR_2"/>
    <property type="match status" value="1"/>
</dbReference>
<reference evidence="2 3" key="1">
    <citation type="journal article" date="2015" name="Proc. Natl. Acad. Sci. U.S.A.">
        <title>Expanded metabolic versatility of ubiquitous nitrite-oxidizing bacteria from the genus Nitrospira.</title>
        <authorList>
            <person name="Koch H."/>
            <person name="Lucker S."/>
            <person name="Albertsen M."/>
            <person name="Kitzinger K."/>
            <person name="Herbold C."/>
            <person name="Spieck E."/>
            <person name="Nielsen P.H."/>
            <person name="Wagner M."/>
            <person name="Daims H."/>
        </authorList>
    </citation>
    <scope>NUCLEOTIDE SEQUENCE [LARGE SCALE GENOMIC DNA]</scope>
    <source>
        <strain evidence="2 3">NSP M-1</strain>
    </source>
</reference>
<dbReference type="KEGG" id="nmv:NITMOv2_1567"/>
<dbReference type="GO" id="GO:0003700">
    <property type="term" value="F:DNA-binding transcription factor activity"/>
    <property type="evidence" value="ECO:0007669"/>
    <property type="project" value="InterPro"/>
</dbReference>
<dbReference type="RefSeq" id="WP_145976210.1">
    <property type="nucleotide sequence ID" value="NZ_CP011801.1"/>
</dbReference>
<dbReference type="Gene3D" id="1.10.10.10">
    <property type="entry name" value="Winged helix-like DNA-binding domain superfamily/Winged helix DNA-binding domain"/>
    <property type="match status" value="1"/>
</dbReference>
<dbReference type="SUPFAM" id="SSF46785">
    <property type="entry name" value="Winged helix' DNA-binding domain"/>
    <property type="match status" value="1"/>
</dbReference>
<dbReference type="PATRIC" id="fig|42253.5.peg.1541"/>
<keyword evidence="3" id="KW-1185">Reference proteome</keyword>
<evidence type="ECO:0000259" key="1">
    <source>
        <dbReference type="PROSITE" id="PS50995"/>
    </source>
</evidence>
<dbReference type="EMBL" id="CP011801">
    <property type="protein sequence ID" value="ALA57992.1"/>
    <property type="molecule type" value="Genomic_DNA"/>
</dbReference>
<dbReference type="InterPro" id="IPR000835">
    <property type="entry name" value="HTH_MarR-typ"/>
</dbReference>
<proteinExistence type="predicted"/>
<dbReference type="OrthoDB" id="8751266at2"/>
<evidence type="ECO:0000313" key="3">
    <source>
        <dbReference type="Proteomes" id="UP000069205"/>
    </source>
</evidence>
<dbReference type="InterPro" id="IPR036390">
    <property type="entry name" value="WH_DNA-bd_sf"/>
</dbReference>
<dbReference type="InterPro" id="IPR036388">
    <property type="entry name" value="WH-like_DNA-bd_sf"/>
</dbReference>
<accession>A0A0K2GBN0</accession>